<dbReference type="EMBL" id="BK015555">
    <property type="protein sequence ID" value="DAE12643.1"/>
    <property type="molecule type" value="Genomic_DNA"/>
</dbReference>
<organism evidence="1">
    <name type="scientific">Siphoviridae sp. ctOCb13</name>
    <dbReference type="NCBI Taxonomy" id="2825477"/>
    <lineage>
        <taxon>Viruses</taxon>
        <taxon>Duplodnaviria</taxon>
        <taxon>Heunggongvirae</taxon>
        <taxon>Uroviricota</taxon>
        <taxon>Caudoviricetes</taxon>
    </lineage>
</organism>
<name>A0A8S5Q1M2_9CAUD</name>
<protein>
    <submittedName>
        <fullName evidence="1">Uncharacterized protein</fullName>
    </submittedName>
</protein>
<reference evidence="1" key="1">
    <citation type="journal article" date="2021" name="Proc. Natl. Acad. Sci. U.S.A.">
        <title>A Catalog of Tens of Thousands of Viruses from Human Metagenomes Reveals Hidden Associations with Chronic Diseases.</title>
        <authorList>
            <person name="Tisza M.J."/>
            <person name="Buck C.B."/>
        </authorList>
    </citation>
    <scope>NUCLEOTIDE SEQUENCE</scope>
    <source>
        <strain evidence="1">CtOCb13</strain>
    </source>
</reference>
<sequence length="42" mass="4795">MSAIGTFFVDSSLPSACHSFCIHRPIYCLLIHYLLFIHVEVL</sequence>
<accession>A0A8S5Q1M2</accession>
<evidence type="ECO:0000313" key="1">
    <source>
        <dbReference type="EMBL" id="DAE12643.1"/>
    </source>
</evidence>
<proteinExistence type="predicted"/>